<dbReference type="OrthoDB" id="10053392at2759"/>
<evidence type="ECO:0000313" key="1">
    <source>
        <dbReference type="EMBL" id="EYC34337.1"/>
    </source>
</evidence>
<dbReference type="EMBL" id="JARK01001337">
    <property type="protein sequence ID" value="EYC34337.1"/>
    <property type="molecule type" value="Genomic_DNA"/>
</dbReference>
<reference evidence="2" key="1">
    <citation type="journal article" date="2015" name="Nat. Genet.">
        <title>The genome and transcriptome of the zoonotic hookworm Ancylostoma ceylanicum identify infection-specific gene families.</title>
        <authorList>
            <person name="Schwarz E.M."/>
            <person name="Hu Y."/>
            <person name="Antoshechkin I."/>
            <person name="Miller M.M."/>
            <person name="Sternberg P.W."/>
            <person name="Aroian R.V."/>
        </authorList>
    </citation>
    <scope>NUCLEOTIDE SEQUENCE</scope>
    <source>
        <strain evidence="2">HY135</strain>
    </source>
</reference>
<sequence length="122" mass="14336">MQYECENCTDTSEKKEVKTEMQKIVNESQLHATTAEADDLMVILTAKLDESKKIREKERSEIRLEYPEPKAVSRCSNQKRTRNSSKLDAIPGFAREFYYLWLFTLMRIIRIQICTSISSNHR</sequence>
<protein>
    <submittedName>
        <fullName evidence="1">Uncharacterized protein</fullName>
    </submittedName>
</protein>
<dbReference type="AlphaFoldDB" id="A0A016W4V8"/>
<name>A0A016W4V8_9BILA</name>
<keyword evidence="2" id="KW-1185">Reference proteome</keyword>
<accession>A0A016W4V8</accession>
<organism evidence="1 2">
    <name type="scientific">Ancylostoma ceylanicum</name>
    <dbReference type="NCBI Taxonomy" id="53326"/>
    <lineage>
        <taxon>Eukaryota</taxon>
        <taxon>Metazoa</taxon>
        <taxon>Ecdysozoa</taxon>
        <taxon>Nematoda</taxon>
        <taxon>Chromadorea</taxon>
        <taxon>Rhabditida</taxon>
        <taxon>Rhabditina</taxon>
        <taxon>Rhabditomorpha</taxon>
        <taxon>Strongyloidea</taxon>
        <taxon>Ancylostomatidae</taxon>
        <taxon>Ancylostomatinae</taxon>
        <taxon>Ancylostoma</taxon>
    </lineage>
</organism>
<gene>
    <name evidence="1" type="primary">Acey_s0001.g366</name>
    <name evidence="1" type="ORF">Y032_0001g366</name>
</gene>
<proteinExistence type="predicted"/>
<comment type="caution">
    <text evidence="1">The sequence shown here is derived from an EMBL/GenBank/DDBJ whole genome shotgun (WGS) entry which is preliminary data.</text>
</comment>
<evidence type="ECO:0000313" key="2">
    <source>
        <dbReference type="Proteomes" id="UP000024635"/>
    </source>
</evidence>
<dbReference type="Proteomes" id="UP000024635">
    <property type="component" value="Unassembled WGS sequence"/>
</dbReference>